<keyword evidence="2" id="KW-1185">Reference proteome</keyword>
<dbReference type="PANTHER" id="PTHR36492">
    <property type="match status" value="1"/>
</dbReference>
<dbReference type="EMBL" id="CAJNIZ010001266">
    <property type="protein sequence ID" value="CAE7187046.1"/>
    <property type="molecule type" value="Genomic_DNA"/>
</dbReference>
<sequence>VLQVCDELGIETAPAEVAAGMFIVPMQSWYSRDFISKTLRQQHASATDADAKVTIDQWIQWPFSCGSDDAWKFFMRMNEAALRATLVAKTAFERFCDQPAQVLTMTHFLTRPELKFDWTIPGIWDHIGCEGLDEQIRTIGSDVHVY</sequence>
<protein>
    <submittedName>
        <fullName evidence="1">Uncharacterized protein</fullName>
    </submittedName>
</protein>
<feature type="non-terminal residue" evidence="1">
    <location>
        <position position="1"/>
    </location>
</feature>
<dbReference type="InterPro" id="IPR052963">
    <property type="entry name" value="Pantetheine_PDE"/>
</dbReference>
<name>A0A812IVB9_SYMPI</name>
<reference evidence="1" key="1">
    <citation type="submission" date="2021-02" db="EMBL/GenBank/DDBJ databases">
        <authorList>
            <person name="Dougan E. K."/>
            <person name="Rhodes N."/>
            <person name="Thang M."/>
            <person name="Chan C."/>
        </authorList>
    </citation>
    <scope>NUCLEOTIDE SEQUENCE</scope>
</reference>
<dbReference type="AlphaFoldDB" id="A0A812IVB9"/>
<accession>A0A812IVB9</accession>
<organism evidence="1 2">
    <name type="scientific">Symbiodinium pilosum</name>
    <name type="common">Dinoflagellate</name>
    <dbReference type="NCBI Taxonomy" id="2952"/>
    <lineage>
        <taxon>Eukaryota</taxon>
        <taxon>Sar</taxon>
        <taxon>Alveolata</taxon>
        <taxon>Dinophyceae</taxon>
        <taxon>Suessiales</taxon>
        <taxon>Symbiodiniaceae</taxon>
        <taxon>Symbiodinium</taxon>
    </lineage>
</organism>
<dbReference type="Proteomes" id="UP000649617">
    <property type="component" value="Unassembled WGS sequence"/>
</dbReference>
<dbReference type="OrthoDB" id="9981847at2759"/>
<proteinExistence type="predicted"/>
<dbReference type="PANTHER" id="PTHR36492:SF2">
    <property type="entry name" value="[ACYL-CARRIER-PROTEIN] PHOSPHODIESTERASE PPTH"/>
    <property type="match status" value="1"/>
</dbReference>
<feature type="non-terminal residue" evidence="1">
    <location>
        <position position="146"/>
    </location>
</feature>
<evidence type="ECO:0000313" key="1">
    <source>
        <dbReference type="EMBL" id="CAE7187046.1"/>
    </source>
</evidence>
<comment type="caution">
    <text evidence="1">The sequence shown here is derived from an EMBL/GenBank/DDBJ whole genome shotgun (WGS) entry which is preliminary data.</text>
</comment>
<gene>
    <name evidence="1" type="ORF">SPIL2461_LOCUS1314</name>
</gene>
<evidence type="ECO:0000313" key="2">
    <source>
        <dbReference type="Proteomes" id="UP000649617"/>
    </source>
</evidence>